<evidence type="ECO:0000313" key="3">
    <source>
        <dbReference type="EMBL" id="CAF4294382.1"/>
    </source>
</evidence>
<dbReference type="Proteomes" id="UP000682733">
    <property type="component" value="Unassembled WGS sequence"/>
</dbReference>
<accession>A0A8S2FM27</accession>
<evidence type="ECO:0000256" key="1">
    <source>
        <dbReference type="SAM" id="MobiDB-lite"/>
    </source>
</evidence>
<feature type="non-terminal residue" evidence="2">
    <location>
        <position position="1"/>
    </location>
</feature>
<feature type="region of interest" description="Disordered" evidence="1">
    <location>
        <begin position="100"/>
        <end position="124"/>
    </location>
</feature>
<feature type="region of interest" description="Disordered" evidence="1">
    <location>
        <begin position="1"/>
        <end position="37"/>
    </location>
</feature>
<dbReference type="Proteomes" id="UP000677228">
    <property type="component" value="Unassembled WGS sequence"/>
</dbReference>
<name>A0A8S2FM27_9BILA</name>
<evidence type="ECO:0000313" key="2">
    <source>
        <dbReference type="EMBL" id="CAF1506231.1"/>
    </source>
</evidence>
<evidence type="ECO:0000313" key="4">
    <source>
        <dbReference type="Proteomes" id="UP000677228"/>
    </source>
</evidence>
<gene>
    <name evidence="2" type="ORF">OVA965_LOCUS37165</name>
    <name evidence="3" type="ORF">TMI583_LOCUS38222</name>
</gene>
<dbReference type="EMBL" id="CAJOBA010056717">
    <property type="protein sequence ID" value="CAF4294382.1"/>
    <property type="molecule type" value="Genomic_DNA"/>
</dbReference>
<sequence>MASAWSAMCSRKSAEAKSTADSSSDDDDKEAERPQVSGKRLFECEVEAISVVKNSVGIWVRDGKKLTPILSIDEEDEDEFEEQQISTEVAQRFFLRTKMGSNENPSLQRQSLQNRAVSLDKRPA</sequence>
<dbReference type="AlphaFoldDB" id="A0A8S2FM27"/>
<proteinExistence type="predicted"/>
<protein>
    <submittedName>
        <fullName evidence="2">Uncharacterized protein</fullName>
    </submittedName>
</protein>
<feature type="compositionally biased region" description="Polar residues" evidence="1">
    <location>
        <begin position="100"/>
        <end position="116"/>
    </location>
</feature>
<dbReference type="EMBL" id="CAJNOK010034679">
    <property type="protein sequence ID" value="CAF1506231.1"/>
    <property type="molecule type" value="Genomic_DNA"/>
</dbReference>
<organism evidence="2 4">
    <name type="scientific">Didymodactylos carnosus</name>
    <dbReference type="NCBI Taxonomy" id="1234261"/>
    <lineage>
        <taxon>Eukaryota</taxon>
        <taxon>Metazoa</taxon>
        <taxon>Spiralia</taxon>
        <taxon>Gnathifera</taxon>
        <taxon>Rotifera</taxon>
        <taxon>Eurotatoria</taxon>
        <taxon>Bdelloidea</taxon>
        <taxon>Philodinida</taxon>
        <taxon>Philodinidae</taxon>
        <taxon>Didymodactylos</taxon>
    </lineage>
</organism>
<comment type="caution">
    <text evidence="2">The sequence shown here is derived from an EMBL/GenBank/DDBJ whole genome shotgun (WGS) entry which is preliminary data.</text>
</comment>
<reference evidence="2" key="1">
    <citation type="submission" date="2021-02" db="EMBL/GenBank/DDBJ databases">
        <authorList>
            <person name="Nowell W R."/>
        </authorList>
    </citation>
    <scope>NUCLEOTIDE SEQUENCE</scope>
</reference>